<dbReference type="Proteomes" id="UP000587760">
    <property type="component" value="Unassembled WGS sequence"/>
</dbReference>
<gene>
    <name evidence="9" type="ORF">HNR50_002617</name>
</gene>
<evidence type="ECO:0000256" key="7">
    <source>
        <dbReference type="SAM" id="Phobius"/>
    </source>
</evidence>
<evidence type="ECO:0000256" key="6">
    <source>
        <dbReference type="ARBA" id="ARBA00023136"/>
    </source>
</evidence>
<evidence type="ECO:0000256" key="3">
    <source>
        <dbReference type="ARBA" id="ARBA00022448"/>
    </source>
</evidence>
<dbReference type="Gene3D" id="1.20.1250.20">
    <property type="entry name" value="MFS general substrate transporter like domains"/>
    <property type="match status" value="2"/>
</dbReference>
<dbReference type="PROSITE" id="PS50850">
    <property type="entry name" value="MFS"/>
    <property type="match status" value="1"/>
</dbReference>
<reference evidence="9 10" key="1">
    <citation type="submission" date="2020-08" db="EMBL/GenBank/DDBJ databases">
        <title>Genomic Encyclopedia of Type Strains, Phase IV (KMG-IV): sequencing the most valuable type-strain genomes for metagenomic binning, comparative biology and taxonomic classification.</title>
        <authorList>
            <person name="Goeker M."/>
        </authorList>
    </citation>
    <scope>NUCLEOTIDE SEQUENCE [LARGE SCALE GENOMIC DNA]</scope>
    <source>
        <strain evidence="9 10">DSM 2461</strain>
    </source>
</reference>
<keyword evidence="5 7" id="KW-1133">Transmembrane helix</keyword>
<dbReference type="InterPro" id="IPR051788">
    <property type="entry name" value="MFS_Transporter"/>
</dbReference>
<feature type="transmembrane region" description="Helical" evidence="7">
    <location>
        <begin position="101"/>
        <end position="124"/>
    </location>
</feature>
<dbReference type="InterPro" id="IPR020846">
    <property type="entry name" value="MFS_dom"/>
</dbReference>
<proteinExistence type="inferred from homology"/>
<dbReference type="SUPFAM" id="SSF103473">
    <property type="entry name" value="MFS general substrate transporter"/>
    <property type="match status" value="1"/>
</dbReference>
<evidence type="ECO:0000313" key="10">
    <source>
        <dbReference type="Proteomes" id="UP000587760"/>
    </source>
</evidence>
<dbReference type="RefSeq" id="WP_184747187.1">
    <property type="nucleotide sequence ID" value="NZ_JACHGJ010000004.1"/>
</dbReference>
<dbReference type="GO" id="GO:0022857">
    <property type="term" value="F:transmembrane transporter activity"/>
    <property type="evidence" value="ECO:0007669"/>
    <property type="project" value="InterPro"/>
</dbReference>
<feature type="transmembrane region" description="Helical" evidence="7">
    <location>
        <begin position="77"/>
        <end position="95"/>
    </location>
</feature>
<feature type="domain" description="Major facilitator superfamily (MFS) profile" evidence="8">
    <location>
        <begin position="12"/>
        <end position="392"/>
    </location>
</feature>
<sequence length="392" mass="41893">MTIRQKTAGKAAIALSFIAFISLGMPDGLLGVAWPGIRDTFSLPLDALGLLLLFSTAGYMASSFFSGFLVRRYGIGGLLGLSCSLTAAALMIYFLSPLWYLLLPAVFLGGVGAGAIDAGINTYVEKHYSERMMQWLHASFGVGVTLGPLVMTAGIALTGQWRPGYLIVSLAQFALAIVFFTSLHSWQKDEPADQAREHREKDAAIGETLRQLRALLSMLMFFIYTGVELGLGLWSYSLLTISRGVRPEIAGLVTGSYWAMFTVGRILAGWYTRKMSVRTILYSSIGLALAGTVLVALNPGIWLTIAGIGIIGFAIAPVFPSLISDTGNRVGIRHVSNTIGMQISAAGFGAAVVPSLAGVLARIYGLEVIPLYMMAALALLFLSILISRGHKA</sequence>
<feature type="transmembrane region" description="Helical" evidence="7">
    <location>
        <begin position="215"/>
        <end position="237"/>
    </location>
</feature>
<comment type="caution">
    <text evidence="9">The sequence shown here is derived from an EMBL/GenBank/DDBJ whole genome shotgun (WGS) entry which is preliminary data.</text>
</comment>
<protein>
    <submittedName>
        <fullName evidence="9">Fucose permease</fullName>
    </submittedName>
</protein>
<evidence type="ECO:0000313" key="9">
    <source>
        <dbReference type="EMBL" id="MBB6480944.1"/>
    </source>
</evidence>
<name>A0A841R6V4_9SPIO</name>
<dbReference type="InterPro" id="IPR036259">
    <property type="entry name" value="MFS_trans_sf"/>
</dbReference>
<evidence type="ECO:0000256" key="5">
    <source>
        <dbReference type="ARBA" id="ARBA00022989"/>
    </source>
</evidence>
<feature type="transmembrane region" description="Helical" evidence="7">
    <location>
        <begin position="136"/>
        <end position="158"/>
    </location>
</feature>
<feature type="transmembrane region" description="Helical" evidence="7">
    <location>
        <begin position="249"/>
        <end position="268"/>
    </location>
</feature>
<comment type="similarity">
    <text evidence="2">Belongs to the major facilitator superfamily.</text>
</comment>
<feature type="transmembrane region" description="Helical" evidence="7">
    <location>
        <begin position="303"/>
        <end position="323"/>
    </location>
</feature>
<evidence type="ECO:0000256" key="2">
    <source>
        <dbReference type="ARBA" id="ARBA00008335"/>
    </source>
</evidence>
<evidence type="ECO:0000256" key="1">
    <source>
        <dbReference type="ARBA" id="ARBA00004127"/>
    </source>
</evidence>
<keyword evidence="6 7" id="KW-0472">Membrane</keyword>
<feature type="transmembrane region" description="Helical" evidence="7">
    <location>
        <begin position="369"/>
        <end position="387"/>
    </location>
</feature>
<evidence type="ECO:0000256" key="4">
    <source>
        <dbReference type="ARBA" id="ARBA00022692"/>
    </source>
</evidence>
<dbReference type="EMBL" id="JACHGJ010000004">
    <property type="protein sequence ID" value="MBB6480944.1"/>
    <property type="molecule type" value="Genomic_DNA"/>
</dbReference>
<dbReference type="GO" id="GO:0016020">
    <property type="term" value="C:membrane"/>
    <property type="evidence" value="ECO:0007669"/>
    <property type="project" value="TreeGrafter"/>
</dbReference>
<dbReference type="PANTHER" id="PTHR23514">
    <property type="entry name" value="BYPASS OF STOP CODON PROTEIN 6"/>
    <property type="match status" value="1"/>
</dbReference>
<feature type="transmembrane region" description="Helical" evidence="7">
    <location>
        <begin position="164"/>
        <end position="186"/>
    </location>
</feature>
<dbReference type="PANTHER" id="PTHR23514:SF3">
    <property type="entry name" value="BYPASS OF STOP CODON PROTEIN 6"/>
    <property type="match status" value="1"/>
</dbReference>
<feature type="transmembrane region" description="Helical" evidence="7">
    <location>
        <begin position="47"/>
        <end position="70"/>
    </location>
</feature>
<dbReference type="AlphaFoldDB" id="A0A841R6V4"/>
<organism evidence="9 10">
    <name type="scientific">Spirochaeta isovalerica</name>
    <dbReference type="NCBI Taxonomy" id="150"/>
    <lineage>
        <taxon>Bacteria</taxon>
        <taxon>Pseudomonadati</taxon>
        <taxon>Spirochaetota</taxon>
        <taxon>Spirochaetia</taxon>
        <taxon>Spirochaetales</taxon>
        <taxon>Spirochaetaceae</taxon>
        <taxon>Spirochaeta</taxon>
    </lineage>
</organism>
<dbReference type="InterPro" id="IPR011701">
    <property type="entry name" value="MFS"/>
</dbReference>
<dbReference type="GO" id="GO:0012505">
    <property type="term" value="C:endomembrane system"/>
    <property type="evidence" value="ECO:0007669"/>
    <property type="project" value="UniProtKB-SubCell"/>
</dbReference>
<feature type="transmembrane region" description="Helical" evidence="7">
    <location>
        <begin position="280"/>
        <end position="297"/>
    </location>
</feature>
<comment type="subcellular location">
    <subcellularLocation>
        <location evidence="1">Endomembrane system</location>
        <topology evidence="1">Multi-pass membrane protein</topology>
    </subcellularLocation>
</comment>
<dbReference type="Pfam" id="PF07690">
    <property type="entry name" value="MFS_1"/>
    <property type="match status" value="1"/>
</dbReference>
<evidence type="ECO:0000259" key="8">
    <source>
        <dbReference type="PROSITE" id="PS50850"/>
    </source>
</evidence>
<keyword evidence="4 7" id="KW-0812">Transmembrane</keyword>
<keyword evidence="10" id="KW-1185">Reference proteome</keyword>
<feature type="transmembrane region" description="Helical" evidence="7">
    <location>
        <begin position="343"/>
        <end position="363"/>
    </location>
</feature>
<accession>A0A841R6V4</accession>
<keyword evidence="3" id="KW-0813">Transport</keyword>